<dbReference type="AlphaFoldDB" id="A0A250G0R6"/>
<protein>
    <submittedName>
        <fullName evidence="1">Uncharacterized protein</fullName>
    </submittedName>
</protein>
<dbReference type="Proteomes" id="UP000217348">
    <property type="component" value="Chromosome"/>
</dbReference>
<reference evidence="2" key="1">
    <citation type="submission" date="2017-06" db="EMBL/GenBank/DDBJ databases">
        <title>Capnocytophaga spp. assemblies.</title>
        <authorList>
            <person name="Gulvik C.A."/>
        </authorList>
    </citation>
    <scope>NUCLEOTIDE SEQUENCE [LARGE SCALE GENOMIC DNA]</scope>
    <source>
        <strain evidence="2">H2177</strain>
    </source>
</reference>
<name>A0A250G0R6_9FLAO</name>
<proteinExistence type="predicted"/>
<evidence type="ECO:0000313" key="2">
    <source>
        <dbReference type="Proteomes" id="UP000217348"/>
    </source>
</evidence>
<dbReference type="KEGG" id="csto:CGC58_11690"/>
<sequence length="61" mass="6879">MSLEGFSFFFKTDFNATDGSIFCSPEQSKLCFEMLKIFSASQNHLPLQGAENLSKVVVFTY</sequence>
<organism evidence="1 2">
    <name type="scientific">Capnocytophaga stomatis</name>
    <dbReference type="NCBI Taxonomy" id="1848904"/>
    <lineage>
        <taxon>Bacteria</taxon>
        <taxon>Pseudomonadati</taxon>
        <taxon>Bacteroidota</taxon>
        <taxon>Flavobacteriia</taxon>
        <taxon>Flavobacteriales</taxon>
        <taxon>Flavobacteriaceae</taxon>
        <taxon>Capnocytophaga</taxon>
    </lineage>
</organism>
<gene>
    <name evidence="1" type="ORF">CGC58_11690</name>
</gene>
<evidence type="ECO:0000313" key="1">
    <source>
        <dbReference type="EMBL" id="ATA90335.1"/>
    </source>
</evidence>
<accession>A0A250G0R6</accession>
<dbReference type="OrthoDB" id="1365204at2"/>
<dbReference type="RefSeq" id="WP_095896877.1">
    <property type="nucleotide sequence ID" value="NZ_BOPK01000008.1"/>
</dbReference>
<dbReference type="EMBL" id="CP022387">
    <property type="protein sequence ID" value="ATA90335.1"/>
    <property type="molecule type" value="Genomic_DNA"/>
</dbReference>